<gene>
    <name evidence="1" type="ORF">AAWM_11220</name>
</gene>
<name>A0A401LA49_ASPAW</name>
<reference evidence="1 2" key="1">
    <citation type="submission" date="2016-09" db="EMBL/GenBank/DDBJ databases">
        <title>Aspergillus awamori IFM 58123T.</title>
        <authorList>
            <person name="Kusuya Y."/>
            <person name="Shimizu M."/>
            <person name="Takahashi H."/>
            <person name="Yaguchi T."/>
        </authorList>
    </citation>
    <scope>NUCLEOTIDE SEQUENCE [LARGE SCALE GENOMIC DNA]</scope>
    <source>
        <strain evidence="1 2">IFM 58123</strain>
    </source>
</reference>
<dbReference type="Proteomes" id="UP000286921">
    <property type="component" value="Unassembled WGS sequence"/>
</dbReference>
<keyword evidence="2" id="KW-1185">Reference proteome</keyword>
<organism evidence="1 2">
    <name type="scientific">Aspergillus awamori</name>
    <name type="common">Black koji mold</name>
    <dbReference type="NCBI Taxonomy" id="105351"/>
    <lineage>
        <taxon>Eukaryota</taxon>
        <taxon>Fungi</taxon>
        <taxon>Dikarya</taxon>
        <taxon>Ascomycota</taxon>
        <taxon>Pezizomycotina</taxon>
        <taxon>Eurotiomycetes</taxon>
        <taxon>Eurotiomycetidae</taxon>
        <taxon>Eurotiales</taxon>
        <taxon>Aspergillaceae</taxon>
        <taxon>Aspergillus</taxon>
    </lineage>
</organism>
<dbReference type="EMBL" id="BDHI01000033">
    <property type="protein sequence ID" value="GCB28335.1"/>
    <property type="molecule type" value="Genomic_DNA"/>
</dbReference>
<dbReference type="AlphaFoldDB" id="A0A401LA49"/>
<evidence type="ECO:0000313" key="2">
    <source>
        <dbReference type="Proteomes" id="UP000286921"/>
    </source>
</evidence>
<comment type="caution">
    <text evidence="1">The sequence shown here is derived from an EMBL/GenBank/DDBJ whole genome shotgun (WGS) entry which is preliminary data.</text>
</comment>
<protein>
    <submittedName>
        <fullName evidence="1">Uncharacterized protein</fullName>
    </submittedName>
</protein>
<sequence>MPGVPVVAGVSEVRGPFSVPGTDGVCGSLAAGQPSFTDSRGEPPRGAAVRRRVRGVWTLHPRAVCRSLPAPARAIPGRVYLRADRFLGGYSGGNWMVICVLPVRRGCRCGRALRVPFQSEAYVTRCLFGGFGVRFAVRISGCAPGHTLQN</sequence>
<proteinExistence type="predicted"/>
<accession>A0A401LA49</accession>
<evidence type="ECO:0000313" key="1">
    <source>
        <dbReference type="EMBL" id="GCB28335.1"/>
    </source>
</evidence>